<feature type="chain" id="PRO_5022683123" evidence="1">
    <location>
        <begin position="25"/>
        <end position="166"/>
    </location>
</feature>
<feature type="signal peptide" evidence="1">
    <location>
        <begin position="1"/>
        <end position="24"/>
    </location>
</feature>
<gene>
    <name evidence="2" type="ORF">Pla100_43140</name>
</gene>
<keyword evidence="1" id="KW-0732">Signal</keyword>
<protein>
    <submittedName>
        <fullName evidence="2">Uncharacterized protein</fullName>
    </submittedName>
</protein>
<evidence type="ECO:0000313" key="2">
    <source>
        <dbReference type="EMBL" id="TWT92998.1"/>
    </source>
</evidence>
<keyword evidence="3" id="KW-1185">Reference proteome</keyword>
<accession>A0A5C6A1A9</accession>
<dbReference type="EMBL" id="SJPM01000010">
    <property type="protein sequence ID" value="TWT92998.1"/>
    <property type="molecule type" value="Genomic_DNA"/>
</dbReference>
<evidence type="ECO:0000256" key="1">
    <source>
        <dbReference type="SAM" id="SignalP"/>
    </source>
</evidence>
<dbReference type="PROSITE" id="PS51257">
    <property type="entry name" value="PROKAR_LIPOPROTEIN"/>
    <property type="match status" value="1"/>
</dbReference>
<proteinExistence type="predicted"/>
<comment type="caution">
    <text evidence="2">The sequence shown here is derived from an EMBL/GenBank/DDBJ whole genome shotgun (WGS) entry which is preliminary data.</text>
</comment>
<name>A0A5C6A1A9_9BACT</name>
<dbReference type="RefSeq" id="WP_231603296.1">
    <property type="nucleotide sequence ID" value="NZ_SJPM01000010.1"/>
</dbReference>
<sequence precursor="true">MPVVCRLTTVVALLMHLFFGCSLHHVNGCETFGCGDRGCEQSLEMADVSNSHSNVCCGHSHSHSSEPATDGLGHRVAQVGVHGCQCESRPCDGDHPGSHGVTECSFVASADFVFIIDPPLVEFVTYEHDPMANYLHAMMSCGLPHCRVLGVQDSLSHCACLCTWII</sequence>
<reference evidence="2 3" key="1">
    <citation type="submission" date="2019-02" db="EMBL/GenBank/DDBJ databases">
        <title>Deep-cultivation of Planctomycetes and their phenomic and genomic characterization uncovers novel biology.</title>
        <authorList>
            <person name="Wiegand S."/>
            <person name="Jogler M."/>
            <person name="Boedeker C."/>
            <person name="Pinto D."/>
            <person name="Vollmers J."/>
            <person name="Rivas-Marin E."/>
            <person name="Kohn T."/>
            <person name="Peeters S.H."/>
            <person name="Heuer A."/>
            <person name="Rast P."/>
            <person name="Oberbeckmann S."/>
            <person name="Bunk B."/>
            <person name="Jeske O."/>
            <person name="Meyerdierks A."/>
            <person name="Storesund J.E."/>
            <person name="Kallscheuer N."/>
            <person name="Luecker S."/>
            <person name="Lage O.M."/>
            <person name="Pohl T."/>
            <person name="Merkel B.J."/>
            <person name="Hornburger P."/>
            <person name="Mueller R.-W."/>
            <person name="Bruemmer F."/>
            <person name="Labrenz M."/>
            <person name="Spormann A.M."/>
            <person name="Op Den Camp H."/>
            <person name="Overmann J."/>
            <person name="Amann R."/>
            <person name="Jetten M.S.M."/>
            <person name="Mascher T."/>
            <person name="Medema M.H."/>
            <person name="Devos D.P."/>
            <person name="Kaster A.-K."/>
            <person name="Ovreas L."/>
            <person name="Rohde M."/>
            <person name="Galperin M.Y."/>
            <person name="Jogler C."/>
        </authorList>
    </citation>
    <scope>NUCLEOTIDE SEQUENCE [LARGE SCALE GENOMIC DNA]</scope>
    <source>
        <strain evidence="2 3">Pla100</strain>
    </source>
</reference>
<dbReference type="AlphaFoldDB" id="A0A5C6A1A9"/>
<dbReference type="Proteomes" id="UP000316213">
    <property type="component" value="Unassembled WGS sequence"/>
</dbReference>
<organism evidence="2 3">
    <name type="scientific">Neorhodopirellula pilleata</name>
    <dbReference type="NCBI Taxonomy" id="2714738"/>
    <lineage>
        <taxon>Bacteria</taxon>
        <taxon>Pseudomonadati</taxon>
        <taxon>Planctomycetota</taxon>
        <taxon>Planctomycetia</taxon>
        <taxon>Pirellulales</taxon>
        <taxon>Pirellulaceae</taxon>
        <taxon>Neorhodopirellula</taxon>
    </lineage>
</organism>
<evidence type="ECO:0000313" key="3">
    <source>
        <dbReference type="Proteomes" id="UP000316213"/>
    </source>
</evidence>